<evidence type="ECO:0000256" key="2">
    <source>
        <dbReference type="ARBA" id="ARBA00039575"/>
    </source>
</evidence>
<name>A0A6C2C269_9LACO</name>
<reference evidence="4 5" key="1">
    <citation type="submission" date="2019-01" db="EMBL/GenBank/DDBJ databases">
        <title>Weissella sp. nov., a novel lactic acid bacterium isolated from animal feces.</title>
        <authorList>
            <person name="Wang L.-T."/>
        </authorList>
    </citation>
    <scope>NUCLEOTIDE SEQUENCE [LARGE SCALE GENOMIC DNA]</scope>
    <source>
        <strain evidence="4 5">8H-2</strain>
    </source>
</reference>
<feature type="compositionally biased region" description="Basic and acidic residues" evidence="3">
    <location>
        <begin position="158"/>
        <end position="173"/>
    </location>
</feature>
<organism evidence="4 5">
    <name type="scientific">Weissella muntiaci</name>
    <dbReference type="NCBI Taxonomy" id="2508881"/>
    <lineage>
        <taxon>Bacteria</taxon>
        <taxon>Bacillati</taxon>
        <taxon>Bacillota</taxon>
        <taxon>Bacilli</taxon>
        <taxon>Lactobacillales</taxon>
        <taxon>Lactobacillaceae</taxon>
        <taxon>Weissella</taxon>
    </lineage>
</organism>
<proteinExistence type="inferred from homology"/>
<protein>
    <recommendedName>
        <fullName evidence="2">Stress response regulator gls24 homolog</fullName>
    </recommendedName>
</protein>
<evidence type="ECO:0000313" key="4">
    <source>
        <dbReference type="EMBL" id="TYC48150.1"/>
    </source>
</evidence>
<evidence type="ECO:0000256" key="3">
    <source>
        <dbReference type="SAM" id="MobiDB-lite"/>
    </source>
</evidence>
<keyword evidence="5" id="KW-1185">Reference proteome</keyword>
<dbReference type="EMBL" id="SDGZ01000023">
    <property type="protein sequence ID" value="TYC48150.1"/>
    <property type="molecule type" value="Genomic_DNA"/>
</dbReference>
<dbReference type="AlphaFoldDB" id="A0A6C2C269"/>
<dbReference type="RefSeq" id="WP_148623289.1">
    <property type="nucleotide sequence ID" value="NZ_SDGZ01000023.1"/>
</dbReference>
<dbReference type="Proteomes" id="UP000371977">
    <property type="component" value="Unassembled WGS sequence"/>
</dbReference>
<dbReference type="Pfam" id="PF03780">
    <property type="entry name" value="Asp23"/>
    <property type="match status" value="1"/>
</dbReference>
<sequence length="173" mass="18962">MDATWNNNGEQHDNAKNIKGQLTFDDKVIQKIVGHSIEKVDGLLGVDAGFIANVKNKIVNSSDPTEGVGVEVGKEQVAVDLDIITEYGKDARDVYSKVKEIVKEQIAKMTGLDLVEMNVKVVDIQTAKEYDKNQTTLQDHAVDAGQTIKQKTSQGYDAVKETVAEDADDSRVK</sequence>
<accession>A0A6C2C269</accession>
<feature type="region of interest" description="Disordered" evidence="3">
    <location>
        <begin position="152"/>
        <end position="173"/>
    </location>
</feature>
<evidence type="ECO:0000313" key="5">
    <source>
        <dbReference type="Proteomes" id="UP000371977"/>
    </source>
</evidence>
<comment type="caution">
    <text evidence="4">The sequence shown here is derived from an EMBL/GenBank/DDBJ whole genome shotgun (WGS) entry which is preliminary data.</text>
</comment>
<dbReference type="OrthoDB" id="9808942at2"/>
<gene>
    <name evidence="4" type="ORF">ESZ50_09215</name>
</gene>
<dbReference type="PANTHER" id="PTHR34297:SF3">
    <property type="entry name" value="ALKALINE SHOCK PROTEIN 23"/>
    <property type="match status" value="1"/>
</dbReference>
<dbReference type="InterPro" id="IPR005531">
    <property type="entry name" value="Asp23"/>
</dbReference>
<comment type="similarity">
    <text evidence="1">Belongs to the asp23 family.</text>
</comment>
<evidence type="ECO:0000256" key="1">
    <source>
        <dbReference type="ARBA" id="ARBA00005721"/>
    </source>
</evidence>
<dbReference type="PANTHER" id="PTHR34297">
    <property type="entry name" value="HYPOTHETICAL CYTOSOLIC PROTEIN-RELATED"/>
    <property type="match status" value="1"/>
</dbReference>